<feature type="region of interest" description="Disordered" evidence="1">
    <location>
        <begin position="1"/>
        <end position="56"/>
    </location>
</feature>
<name>S3D6D7_GLAL2</name>
<dbReference type="EMBL" id="KE145369">
    <property type="protein sequence ID" value="EPE27621.1"/>
    <property type="molecule type" value="Genomic_DNA"/>
</dbReference>
<evidence type="ECO:0008006" key="4">
    <source>
        <dbReference type="Google" id="ProtNLM"/>
    </source>
</evidence>
<reference evidence="2 3" key="1">
    <citation type="journal article" date="2013" name="BMC Genomics">
        <title>Genomics-driven discovery of the pneumocandin biosynthetic gene cluster in the fungus Glarea lozoyensis.</title>
        <authorList>
            <person name="Chen L."/>
            <person name="Yue Q."/>
            <person name="Zhang X."/>
            <person name="Xiang M."/>
            <person name="Wang C."/>
            <person name="Li S."/>
            <person name="Che Y."/>
            <person name="Ortiz-Lopez F.J."/>
            <person name="Bills G.F."/>
            <person name="Liu X."/>
            <person name="An Z."/>
        </authorList>
    </citation>
    <scope>NUCLEOTIDE SEQUENCE [LARGE SCALE GENOMIC DNA]</scope>
    <source>
        <strain evidence="3">ATCC 20868 / MF5171</strain>
    </source>
</reference>
<dbReference type="KEGG" id="glz:GLAREA_04412"/>
<sequence length="185" mass="20635">MSTPLKRVNQKAGSQGRRENPKASTATGSSINSNPTKRRVDVSNDPSSSKKRKTAVSEITTSFDRLVPILVGAGEEQRTISVHEDKVIRRSPYLREAFAALERSVFVDDKTTIIDLSNHSTRIVLLYFHWCYSNESLKPDSKTAPVDDDLVQVWLLRQFLRCCELQNAAIQLCLKVDGTGVESNA</sequence>
<evidence type="ECO:0000256" key="1">
    <source>
        <dbReference type="SAM" id="MobiDB-lite"/>
    </source>
</evidence>
<organism evidence="2 3">
    <name type="scientific">Glarea lozoyensis (strain ATCC 20868 / MF5171)</name>
    <dbReference type="NCBI Taxonomy" id="1116229"/>
    <lineage>
        <taxon>Eukaryota</taxon>
        <taxon>Fungi</taxon>
        <taxon>Dikarya</taxon>
        <taxon>Ascomycota</taxon>
        <taxon>Pezizomycotina</taxon>
        <taxon>Leotiomycetes</taxon>
        <taxon>Helotiales</taxon>
        <taxon>Helotiaceae</taxon>
        <taxon>Glarea</taxon>
    </lineage>
</organism>
<dbReference type="RefSeq" id="XP_008084980.1">
    <property type="nucleotide sequence ID" value="XM_008086789.1"/>
</dbReference>
<dbReference type="InterPro" id="IPR011333">
    <property type="entry name" value="SKP1/BTB/POZ_sf"/>
</dbReference>
<accession>S3D6D7</accession>
<dbReference type="AlphaFoldDB" id="S3D6D7"/>
<dbReference type="Proteomes" id="UP000016922">
    <property type="component" value="Unassembled WGS sequence"/>
</dbReference>
<dbReference type="HOGENOM" id="CLU_1461451_0_0_1"/>
<gene>
    <name evidence="2" type="ORF">GLAREA_04412</name>
</gene>
<protein>
    <recommendedName>
        <fullName evidence="4">BTB domain-containing protein</fullName>
    </recommendedName>
</protein>
<feature type="compositionally biased region" description="Polar residues" evidence="1">
    <location>
        <begin position="22"/>
        <end position="35"/>
    </location>
</feature>
<evidence type="ECO:0000313" key="2">
    <source>
        <dbReference type="EMBL" id="EPE27621.1"/>
    </source>
</evidence>
<evidence type="ECO:0000313" key="3">
    <source>
        <dbReference type="Proteomes" id="UP000016922"/>
    </source>
</evidence>
<dbReference type="GeneID" id="19463467"/>
<dbReference type="Gene3D" id="3.30.710.10">
    <property type="entry name" value="Potassium Channel Kv1.1, Chain A"/>
    <property type="match status" value="1"/>
</dbReference>
<proteinExistence type="predicted"/>
<keyword evidence="3" id="KW-1185">Reference proteome</keyword>